<dbReference type="PROSITE" id="PS00018">
    <property type="entry name" value="EF_HAND_1"/>
    <property type="match status" value="1"/>
</dbReference>
<dbReference type="Gene3D" id="4.10.800.10">
    <property type="entry name" value="Thyroglobulin type-1"/>
    <property type="match status" value="1"/>
</dbReference>
<evidence type="ECO:0000256" key="6">
    <source>
        <dbReference type="ARBA" id="ARBA00022974"/>
    </source>
</evidence>
<feature type="domain" description="Kazal-like" evidence="13">
    <location>
        <begin position="40"/>
        <end position="91"/>
    </location>
</feature>
<evidence type="ECO:0000256" key="2">
    <source>
        <dbReference type="ARBA" id="ARBA00022525"/>
    </source>
</evidence>
<feature type="domain" description="Thyroglobulin type-1" evidence="12">
    <location>
        <begin position="214"/>
        <end position="280"/>
    </location>
</feature>
<dbReference type="SUPFAM" id="SSF47473">
    <property type="entry name" value="EF-hand"/>
    <property type="match status" value="1"/>
</dbReference>
<feature type="disulfide bond" evidence="10">
    <location>
        <begin position="252"/>
        <end position="259"/>
    </location>
</feature>
<keyword evidence="4" id="KW-0732">Signal</keyword>
<dbReference type="SUPFAM" id="SSF100895">
    <property type="entry name" value="Kazal-type serine protease inhibitors"/>
    <property type="match status" value="1"/>
</dbReference>
<dbReference type="Pfam" id="PF10591">
    <property type="entry name" value="SPARC_Ca_bdg"/>
    <property type="match status" value="1"/>
</dbReference>
<dbReference type="PANTHER" id="PTHR13866:SF21">
    <property type="entry name" value="TESTICAN-3"/>
    <property type="match status" value="1"/>
</dbReference>
<dbReference type="GO" id="GO:0005518">
    <property type="term" value="F:collagen binding"/>
    <property type="evidence" value="ECO:0007669"/>
    <property type="project" value="TreeGrafter"/>
</dbReference>
<dbReference type="Ensembl" id="ENSSANT00000000502.1">
    <property type="protein sequence ID" value="ENSSANP00000000443.1"/>
    <property type="gene ID" value="ENSSANG00000000306.1"/>
</dbReference>
<keyword evidence="5" id="KW-0106">Calcium</keyword>
<dbReference type="InterPro" id="IPR036857">
    <property type="entry name" value="Thyroglobulin_1_sf"/>
</dbReference>
<dbReference type="PROSITE" id="PS51465">
    <property type="entry name" value="KAZAL_2"/>
    <property type="match status" value="1"/>
</dbReference>
<sequence length="316" mass="35521">LKVRINMICCISADQYCLASSLLVLKESFLFCSFKDMNLNSPLLKCKRCPVVQPSPVCGTDGHTYSTKCKVEYQACISGKQISVKCPGQCPCPSGNPAEKRECGNAEMTEVVSRLREWITVLHESGNPSKKYKFQKPEKMVDMSKVPLCKDSLGWMFSRLDTNFDLQLDQSELSSLSSEKSDVCTKAFFRSCDTNRDRLVSSQEWCSCFQRYQEASCQSEIAIIHKQQAGKKLLGPYIPSCDEDGFYRPQQCHRSRGQCWCVDRNGNEIAGSHTHGPADCGKRGASYITSDLLIHYLVKEKSKISNAFNLYNVGMQ</sequence>
<evidence type="ECO:0000313" key="14">
    <source>
        <dbReference type="Ensembl" id="ENSSANP00000000443.1"/>
    </source>
</evidence>
<dbReference type="PROSITE" id="PS51162">
    <property type="entry name" value="THYROGLOBULIN_1_2"/>
    <property type="match status" value="1"/>
</dbReference>
<dbReference type="PANTHER" id="PTHR13866">
    <property type="entry name" value="SPARC OSTEONECTIN"/>
    <property type="match status" value="1"/>
</dbReference>
<dbReference type="SMART" id="SM00211">
    <property type="entry name" value="TY"/>
    <property type="match status" value="1"/>
</dbReference>
<dbReference type="InterPro" id="IPR036058">
    <property type="entry name" value="Kazal_dom_sf"/>
</dbReference>
<dbReference type="Gene3D" id="3.30.60.30">
    <property type="match status" value="1"/>
</dbReference>
<keyword evidence="3" id="KW-0479">Metal-binding</keyword>
<evidence type="ECO:0000259" key="11">
    <source>
        <dbReference type="PROSITE" id="PS50222"/>
    </source>
</evidence>
<dbReference type="InterPro" id="IPR019577">
    <property type="entry name" value="SPARC/Testican_Ca-bd-dom"/>
</dbReference>
<keyword evidence="9" id="KW-0357">Heparan sulfate</keyword>
<dbReference type="FunFam" id="4.10.800.10:FF:000001">
    <property type="entry name" value="Testican-3 isoform 2"/>
    <property type="match status" value="1"/>
</dbReference>
<keyword evidence="15" id="KW-1185">Reference proteome</keyword>
<dbReference type="InterPro" id="IPR002048">
    <property type="entry name" value="EF_hand_dom"/>
</dbReference>
<evidence type="ECO:0000259" key="13">
    <source>
        <dbReference type="PROSITE" id="PS51465"/>
    </source>
</evidence>
<dbReference type="InterPro" id="IPR011992">
    <property type="entry name" value="EF-hand-dom_pair"/>
</dbReference>
<evidence type="ECO:0000259" key="12">
    <source>
        <dbReference type="PROSITE" id="PS51162"/>
    </source>
</evidence>
<evidence type="ECO:0000256" key="9">
    <source>
        <dbReference type="ARBA" id="ARBA00023207"/>
    </source>
</evidence>
<reference evidence="14" key="1">
    <citation type="submission" date="2025-08" db="UniProtKB">
        <authorList>
            <consortium name="Ensembl"/>
        </authorList>
    </citation>
    <scope>IDENTIFICATION</scope>
</reference>
<dbReference type="GO" id="GO:0005509">
    <property type="term" value="F:calcium ion binding"/>
    <property type="evidence" value="ECO:0007669"/>
    <property type="project" value="InterPro"/>
</dbReference>
<organism evidence="14 15">
    <name type="scientific">Sinocyclocheilus anshuiensis</name>
    <dbReference type="NCBI Taxonomy" id="1608454"/>
    <lineage>
        <taxon>Eukaryota</taxon>
        <taxon>Metazoa</taxon>
        <taxon>Chordata</taxon>
        <taxon>Craniata</taxon>
        <taxon>Vertebrata</taxon>
        <taxon>Euteleostomi</taxon>
        <taxon>Actinopterygii</taxon>
        <taxon>Neopterygii</taxon>
        <taxon>Teleostei</taxon>
        <taxon>Ostariophysi</taxon>
        <taxon>Cypriniformes</taxon>
        <taxon>Cyprinidae</taxon>
        <taxon>Cyprininae</taxon>
        <taxon>Sinocyclocheilus</taxon>
    </lineage>
</organism>
<proteinExistence type="predicted"/>
<dbReference type="PROSITE" id="PS50222">
    <property type="entry name" value="EF_HAND_2"/>
    <property type="match status" value="1"/>
</dbReference>
<gene>
    <name evidence="14" type="primary">spock3</name>
</gene>
<dbReference type="InterPro" id="IPR018247">
    <property type="entry name" value="EF_Hand_1_Ca_BS"/>
</dbReference>
<comment type="caution">
    <text evidence="10">Lacks conserved residue(s) required for the propagation of feature annotation.</text>
</comment>
<name>A0A671K373_9TELE</name>
<dbReference type="Proteomes" id="UP000472260">
    <property type="component" value="Unassembled WGS sequence"/>
</dbReference>
<dbReference type="Pfam" id="PF00086">
    <property type="entry name" value="Thyroglobulin_1"/>
    <property type="match status" value="1"/>
</dbReference>
<dbReference type="AlphaFoldDB" id="A0A671K373"/>
<dbReference type="Gene3D" id="1.10.238.10">
    <property type="entry name" value="EF-hand"/>
    <property type="match status" value="1"/>
</dbReference>
<reference evidence="14" key="2">
    <citation type="submission" date="2025-09" db="UniProtKB">
        <authorList>
            <consortium name="Ensembl"/>
        </authorList>
    </citation>
    <scope>IDENTIFICATION</scope>
</reference>
<dbReference type="GO" id="GO:0005615">
    <property type="term" value="C:extracellular space"/>
    <property type="evidence" value="ECO:0007669"/>
    <property type="project" value="TreeGrafter"/>
</dbReference>
<dbReference type="SUPFAM" id="SSF57610">
    <property type="entry name" value="Thyroglobulin type-1 domain"/>
    <property type="match status" value="1"/>
</dbReference>
<evidence type="ECO:0000256" key="4">
    <source>
        <dbReference type="ARBA" id="ARBA00022729"/>
    </source>
</evidence>
<dbReference type="InterPro" id="IPR002350">
    <property type="entry name" value="Kazal_dom"/>
</dbReference>
<protein>
    <submittedName>
        <fullName evidence="14">Testican-3-like</fullName>
    </submittedName>
</protein>
<evidence type="ECO:0000256" key="3">
    <source>
        <dbReference type="ARBA" id="ARBA00022723"/>
    </source>
</evidence>
<evidence type="ECO:0000256" key="7">
    <source>
        <dbReference type="ARBA" id="ARBA00023157"/>
    </source>
</evidence>
<evidence type="ECO:0000256" key="10">
    <source>
        <dbReference type="PROSITE-ProRule" id="PRU00500"/>
    </source>
</evidence>
<keyword evidence="8" id="KW-0325">Glycoprotein</keyword>
<dbReference type="InterPro" id="IPR000716">
    <property type="entry name" value="Thyroglobulin_1"/>
</dbReference>
<comment type="subcellular location">
    <subcellularLocation>
        <location evidence="1">Secreted</location>
        <location evidence="1">Extracellular space</location>
        <location evidence="1">Extracellular matrix</location>
    </subcellularLocation>
</comment>
<dbReference type="CDD" id="cd00104">
    <property type="entry name" value="KAZAL_FS"/>
    <property type="match status" value="1"/>
</dbReference>
<dbReference type="PROSITE" id="PS00484">
    <property type="entry name" value="THYROGLOBULIN_1_1"/>
    <property type="match status" value="1"/>
</dbReference>
<evidence type="ECO:0000313" key="15">
    <source>
        <dbReference type="Proteomes" id="UP000472260"/>
    </source>
</evidence>
<dbReference type="CDD" id="cd00191">
    <property type="entry name" value="TY"/>
    <property type="match status" value="1"/>
</dbReference>
<keyword evidence="7 10" id="KW-1015">Disulfide bond</keyword>
<dbReference type="SMART" id="SM00280">
    <property type="entry name" value="KAZAL"/>
    <property type="match status" value="1"/>
</dbReference>
<keyword evidence="2" id="KW-0964">Secreted</keyword>
<keyword evidence="6" id="KW-0654">Proteoglycan</keyword>
<evidence type="ECO:0000256" key="1">
    <source>
        <dbReference type="ARBA" id="ARBA00004498"/>
    </source>
</evidence>
<evidence type="ECO:0000256" key="5">
    <source>
        <dbReference type="ARBA" id="ARBA00022837"/>
    </source>
</evidence>
<feature type="domain" description="EF-hand" evidence="11">
    <location>
        <begin position="180"/>
        <end position="215"/>
    </location>
</feature>
<dbReference type="GO" id="GO:0050840">
    <property type="term" value="F:extracellular matrix binding"/>
    <property type="evidence" value="ECO:0007669"/>
    <property type="project" value="TreeGrafter"/>
</dbReference>
<evidence type="ECO:0000256" key="8">
    <source>
        <dbReference type="ARBA" id="ARBA00023180"/>
    </source>
</evidence>
<dbReference type="Pfam" id="PF07648">
    <property type="entry name" value="Kazal_2"/>
    <property type="match status" value="1"/>
</dbReference>
<accession>A0A671K373</accession>